<evidence type="ECO:0000259" key="18">
    <source>
        <dbReference type="PROSITE" id="PS50112"/>
    </source>
</evidence>
<proteinExistence type="predicted"/>
<keyword evidence="7" id="KW-0808">Transferase</keyword>
<evidence type="ECO:0000259" key="17">
    <source>
        <dbReference type="PROSITE" id="PS50109"/>
    </source>
</evidence>
<dbReference type="SUPFAM" id="SSF55874">
    <property type="entry name" value="ATPase domain of HSP90 chaperone/DNA topoisomerase II/histidine kinase"/>
    <property type="match status" value="1"/>
</dbReference>
<dbReference type="FunFam" id="3.30.450.20:FF:000127">
    <property type="entry name" value="C4-dicarboxylate transport sensor protein"/>
    <property type="match status" value="1"/>
</dbReference>
<dbReference type="SMART" id="SM00091">
    <property type="entry name" value="PAS"/>
    <property type="match status" value="1"/>
</dbReference>
<dbReference type="InterPro" id="IPR036890">
    <property type="entry name" value="HATPase_C_sf"/>
</dbReference>
<feature type="domain" description="PAS" evidence="18">
    <location>
        <begin position="360"/>
        <end position="402"/>
    </location>
</feature>
<gene>
    <name evidence="19" type="ORF">DN062_15965</name>
</gene>
<evidence type="ECO:0000256" key="16">
    <source>
        <dbReference type="SAM" id="Phobius"/>
    </source>
</evidence>
<keyword evidence="11" id="KW-0067">ATP-binding</keyword>
<dbReference type="Gene3D" id="1.10.287.130">
    <property type="match status" value="1"/>
</dbReference>
<keyword evidence="9" id="KW-0547">Nucleotide-binding</keyword>
<dbReference type="PANTHER" id="PTHR43065:SF46">
    <property type="entry name" value="C4-DICARBOXYLATE TRANSPORT SENSOR PROTEIN DCTB"/>
    <property type="match status" value="1"/>
</dbReference>
<dbReference type="InterPro" id="IPR029151">
    <property type="entry name" value="Sensor-like_sf"/>
</dbReference>
<dbReference type="Pfam" id="PF02518">
    <property type="entry name" value="HATPase_c"/>
    <property type="match status" value="1"/>
</dbReference>
<evidence type="ECO:0000313" key="19">
    <source>
        <dbReference type="EMBL" id="RAU16888.1"/>
    </source>
</evidence>
<dbReference type="NCBIfam" id="TIGR00229">
    <property type="entry name" value="sensory_box"/>
    <property type="match status" value="1"/>
</dbReference>
<evidence type="ECO:0000256" key="13">
    <source>
        <dbReference type="ARBA" id="ARBA00023012"/>
    </source>
</evidence>
<dbReference type="FunFam" id="1.10.287.130:FF:000049">
    <property type="entry name" value="C4-dicarboxylate transport sensor protein DctB"/>
    <property type="match status" value="1"/>
</dbReference>
<dbReference type="SUPFAM" id="SSF103190">
    <property type="entry name" value="Sensory domain-like"/>
    <property type="match status" value="1"/>
</dbReference>
<dbReference type="PRINTS" id="PR00344">
    <property type="entry name" value="BCTRLSENSOR"/>
</dbReference>
<dbReference type="Proteomes" id="UP000250744">
    <property type="component" value="Unassembled WGS sequence"/>
</dbReference>
<dbReference type="OrthoDB" id="1931120at2"/>
<evidence type="ECO:0000256" key="14">
    <source>
        <dbReference type="ARBA" id="ARBA00023136"/>
    </source>
</evidence>
<evidence type="ECO:0000256" key="11">
    <source>
        <dbReference type="ARBA" id="ARBA00022840"/>
    </source>
</evidence>
<dbReference type="SMART" id="SM00387">
    <property type="entry name" value="HATPase_c"/>
    <property type="match status" value="1"/>
</dbReference>
<name>A0A364NID3_9GAMM</name>
<evidence type="ECO:0000256" key="12">
    <source>
        <dbReference type="ARBA" id="ARBA00022989"/>
    </source>
</evidence>
<keyword evidence="13" id="KW-0902">Two-component regulatory system</keyword>
<dbReference type="CDD" id="cd12914">
    <property type="entry name" value="PDC1_DGC_like"/>
    <property type="match status" value="1"/>
</dbReference>
<dbReference type="CDD" id="cd00130">
    <property type="entry name" value="PAS"/>
    <property type="match status" value="1"/>
</dbReference>
<keyword evidence="10 19" id="KW-0418">Kinase</keyword>
<keyword evidence="6" id="KW-0597">Phosphoprotein</keyword>
<evidence type="ECO:0000256" key="5">
    <source>
        <dbReference type="ARBA" id="ARBA00022519"/>
    </source>
</evidence>
<evidence type="ECO:0000256" key="15">
    <source>
        <dbReference type="ARBA" id="ARBA00073143"/>
    </source>
</evidence>
<dbReference type="PROSITE" id="PS50112">
    <property type="entry name" value="PAS"/>
    <property type="match status" value="1"/>
</dbReference>
<dbReference type="Gene3D" id="3.30.450.20">
    <property type="entry name" value="PAS domain"/>
    <property type="match status" value="3"/>
</dbReference>
<dbReference type="Pfam" id="PF00989">
    <property type="entry name" value="PAS"/>
    <property type="match status" value="1"/>
</dbReference>
<comment type="caution">
    <text evidence="19">The sequence shown here is derived from an EMBL/GenBank/DDBJ whole genome shotgun (WGS) entry which is preliminary data.</text>
</comment>
<evidence type="ECO:0000256" key="10">
    <source>
        <dbReference type="ARBA" id="ARBA00022777"/>
    </source>
</evidence>
<feature type="domain" description="Histidine kinase" evidence="17">
    <location>
        <begin position="536"/>
        <end position="747"/>
    </location>
</feature>
<evidence type="ECO:0000256" key="1">
    <source>
        <dbReference type="ARBA" id="ARBA00000085"/>
    </source>
</evidence>
<dbReference type="AlphaFoldDB" id="A0A364NID3"/>
<organism evidence="19 20">
    <name type="scientific">Nitrincola tibetensis</name>
    <dbReference type="NCBI Taxonomy" id="2219697"/>
    <lineage>
        <taxon>Bacteria</taxon>
        <taxon>Pseudomonadati</taxon>
        <taxon>Pseudomonadota</taxon>
        <taxon>Gammaproteobacteria</taxon>
        <taxon>Oceanospirillales</taxon>
        <taxon>Oceanospirillaceae</taxon>
        <taxon>Nitrincola</taxon>
    </lineage>
</organism>
<dbReference type="CDD" id="cd00082">
    <property type="entry name" value="HisKA"/>
    <property type="match status" value="1"/>
</dbReference>
<keyword evidence="5" id="KW-0997">Cell inner membrane</keyword>
<dbReference type="InterPro" id="IPR003661">
    <property type="entry name" value="HisK_dim/P_dom"/>
</dbReference>
<comment type="catalytic activity">
    <reaction evidence="1">
        <text>ATP + protein L-histidine = ADP + protein N-phospho-L-histidine.</text>
        <dbReference type="EC" id="2.7.13.3"/>
    </reaction>
</comment>
<keyword evidence="14 16" id="KW-0472">Membrane</keyword>
<keyword evidence="20" id="KW-1185">Reference proteome</keyword>
<evidence type="ECO:0000256" key="9">
    <source>
        <dbReference type="ARBA" id="ARBA00022741"/>
    </source>
</evidence>
<keyword evidence="12 16" id="KW-1133">Transmembrane helix</keyword>
<dbReference type="InterPro" id="IPR004358">
    <property type="entry name" value="Sig_transdc_His_kin-like_C"/>
</dbReference>
<dbReference type="PANTHER" id="PTHR43065">
    <property type="entry name" value="SENSOR HISTIDINE KINASE"/>
    <property type="match status" value="1"/>
</dbReference>
<keyword evidence="8 16" id="KW-0812">Transmembrane</keyword>
<dbReference type="EC" id="2.7.13.3" evidence="3"/>
<dbReference type="GO" id="GO:0006355">
    <property type="term" value="P:regulation of DNA-templated transcription"/>
    <property type="evidence" value="ECO:0007669"/>
    <property type="project" value="InterPro"/>
</dbReference>
<dbReference type="InterPro" id="IPR013767">
    <property type="entry name" value="PAS_fold"/>
</dbReference>
<dbReference type="EMBL" id="QKRX01000015">
    <property type="protein sequence ID" value="RAU16888.1"/>
    <property type="molecule type" value="Genomic_DNA"/>
</dbReference>
<evidence type="ECO:0000256" key="2">
    <source>
        <dbReference type="ARBA" id="ARBA00004429"/>
    </source>
</evidence>
<evidence type="ECO:0000256" key="4">
    <source>
        <dbReference type="ARBA" id="ARBA00022475"/>
    </source>
</evidence>
<accession>A0A364NID3</accession>
<dbReference type="InterPro" id="IPR036097">
    <property type="entry name" value="HisK_dim/P_sf"/>
</dbReference>
<evidence type="ECO:0000256" key="3">
    <source>
        <dbReference type="ARBA" id="ARBA00012438"/>
    </source>
</evidence>
<dbReference type="InterPro" id="IPR000014">
    <property type="entry name" value="PAS"/>
</dbReference>
<dbReference type="InterPro" id="IPR003594">
    <property type="entry name" value="HATPase_dom"/>
</dbReference>
<evidence type="ECO:0000256" key="6">
    <source>
        <dbReference type="ARBA" id="ARBA00022553"/>
    </source>
</evidence>
<dbReference type="PROSITE" id="PS50109">
    <property type="entry name" value="HIS_KIN"/>
    <property type="match status" value="1"/>
</dbReference>
<dbReference type="GO" id="GO:0005524">
    <property type="term" value="F:ATP binding"/>
    <property type="evidence" value="ECO:0007669"/>
    <property type="project" value="UniProtKB-KW"/>
</dbReference>
<dbReference type="SUPFAM" id="SSF55785">
    <property type="entry name" value="PYP-like sensor domain (PAS domain)"/>
    <property type="match status" value="1"/>
</dbReference>
<dbReference type="Gene3D" id="3.30.565.10">
    <property type="entry name" value="Histidine kinase-like ATPase, C-terminal domain"/>
    <property type="match status" value="1"/>
</dbReference>
<dbReference type="RefSeq" id="WP_112160295.1">
    <property type="nucleotide sequence ID" value="NZ_QKRX01000015.1"/>
</dbReference>
<evidence type="ECO:0000313" key="20">
    <source>
        <dbReference type="Proteomes" id="UP000250744"/>
    </source>
</evidence>
<sequence length="761" mass="86199">MNSFYPADSTSQRLGRRSVIVVVLLVVFALLMVQTAHISRSQTLAELERKTEADLNRYLLSVQQKFDRYKDLPKLLSGYSELASILPLPMREQDRLRINFYLQDVNATIGASDTYLMNAEGETVASSNWALDRSFVGGNFSFRPYFIDAMKGQSGRYFALGTTSQQRGYFFSYPVYGSGQIQGVVVVKIDLNDVEDHWNDPMQDILVTDNDDVIFISTRPEWKFRTLRPLAAHERRRVVESLRYGAHDLDPLDIVQRDTLPSGSQLITLTDILDKNREDQEVLTSRQYLKMSRSMPDADLNVTILASLKPVEQRMISALTHVAFIYVATVLLVMVLLARYRIVQQREDFQLREHRALEASEARIRAIIDNTHAGLITLDEQGQMRYLNPTAEKLFGIKADEIREHYFSQLLSEADRSVCWRHIMNDAPDAPDELTIEAQAYHKGRGWFPIELTIGRMEVAGERQFMLTIHDITERKLYEQRLQQARDALESRVEERTSDLRQINMRLLDEMSQHRHTQNELIQTAKLAVLGQMAAGINHELNQPLTAIRHYADNAKAFLERGRFEVVSSNLSEISGLTERMAKIIHPLKEFSRKSTGQSEVVCLKAVRDGAMSVMYGQLEKEGIEVNWPPGLEEVYVTADSLRLEQVFVNLLANAIQAMEGYENPQIDVSLTSSQSMIDIGFRDYGPGIKDPQRIFEPFYTTKTAGQGLGLGLSISQRITESLQGSLVAKNHAEGGAVFVISLPIASIPGHIELPSPSERV</sequence>
<comment type="subcellular location">
    <subcellularLocation>
        <location evidence="2">Cell inner membrane</location>
        <topology evidence="2">Multi-pass membrane protein</topology>
    </subcellularLocation>
</comment>
<dbReference type="InterPro" id="IPR005467">
    <property type="entry name" value="His_kinase_dom"/>
</dbReference>
<evidence type="ECO:0000256" key="7">
    <source>
        <dbReference type="ARBA" id="ARBA00022679"/>
    </source>
</evidence>
<protein>
    <recommendedName>
        <fullName evidence="15">C4-dicarboxylate transport sensor protein DctB</fullName>
        <ecNumber evidence="3">2.7.13.3</ecNumber>
    </recommendedName>
</protein>
<keyword evidence="4" id="KW-1003">Cell membrane</keyword>
<feature type="transmembrane region" description="Helical" evidence="16">
    <location>
        <begin position="318"/>
        <end position="338"/>
    </location>
</feature>
<dbReference type="GO" id="GO:0000155">
    <property type="term" value="F:phosphorelay sensor kinase activity"/>
    <property type="evidence" value="ECO:0007669"/>
    <property type="project" value="InterPro"/>
</dbReference>
<dbReference type="SUPFAM" id="SSF47384">
    <property type="entry name" value="Homodimeric domain of signal transducing histidine kinase"/>
    <property type="match status" value="1"/>
</dbReference>
<dbReference type="InterPro" id="IPR035965">
    <property type="entry name" value="PAS-like_dom_sf"/>
</dbReference>
<evidence type="ECO:0000256" key="8">
    <source>
        <dbReference type="ARBA" id="ARBA00022692"/>
    </source>
</evidence>
<dbReference type="SMART" id="SM00388">
    <property type="entry name" value="HisKA"/>
    <property type="match status" value="1"/>
</dbReference>
<dbReference type="Pfam" id="PF00512">
    <property type="entry name" value="HisKA"/>
    <property type="match status" value="1"/>
</dbReference>
<dbReference type="GO" id="GO:0005886">
    <property type="term" value="C:plasma membrane"/>
    <property type="evidence" value="ECO:0007669"/>
    <property type="project" value="UniProtKB-SubCell"/>
</dbReference>
<reference evidence="19 20" key="1">
    <citation type="submission" date="2018-06" db="EMBL/GenBank/DDBJ databases">
        <title>Nitrincola tibetense sp. nov., isolated from Lake XuguoCo on Tibetan Plateau.</title>
        <authorList>
            <person name="Xing P."/>
        </authorList>
    </citation>
    <scope>NUCLEOTIDE SEQUENCE [LARGE SCALE GENOMIC DNA]</scope>
    <source>
        <strain evidence="20">xg18</strain>
    </source>
</reference>